<dbReference type="WBParaSite" id="maker-unitig_40083-snap-gene-0.2-mRNA-1">
    <property type="protein sequence ID" value="maker-unitig_40083-snap-gene-0.2-mRNA-1"/>
    <property type="gene ID" value="maker-unitig_40083-snap-gene-0.2"/>
</dbReference>
<dbReference type="AlphaFoldDB" id="A0A1I8FM85"/>
<feature type="region of interest" description="Disordered" evidence="1">
    <location>
        <begin position="298"/>
        <end position="343"/>
    </location>
</feature>
<evidence type="ECO:0000256" key="1">
    <source>
        <dbReference type="SAM" id="MobiDB-lite"/>
    </source>
</evidence>
<proteinExistence type="predicted"/>
<feature type="compositionally biased region" description="Basic and acidic residues" evidence="1">
    <location>
        <begin position="75"/>
        <end position="94"/>
    </location>
</feature>
<evidence type="ECO:0000313" key="2">
    <source>
        <dbReference type="Proteomes" id="UP000095280"/>
    </source>
</evidence>
<sequence length="473" mass="50742">VMIFELHRPAEGVRFVKSAKYSFPESSLPPPPLVGSSAVGRPDAAASAAGRLLDGLEAAHKSDVREFTVGHLNESRLYKPPEPPRRNRLLERADGAGSPNGAVGSTDTSGVRCDGISSSNLRAPQQPELHREALVEEILPPTAPPQRFLAPEATAATRPIIVGPSWCGKRVVREQDTTEQDLMSGYGAVRDLELRLQENLRIHFGNSTGPVFHAACSCTQPLLKRLSGSLILRPTTTTWPGCWTELRAALSTGHLRAQLDPAARSAGSRARRARRLQDRLAAALKSDAELALAGLSDSRQRLADRPRPPTWLRRSADRLPKSSSSWRPRSNGSAAGGSQEETSADRCERLLREIWAGLDSLARAEARLRANQSPLVCAAHWSAAAGSGARRDADSGGGARQAGQANQAGVDELSAAMARQPNSGCCEDVLDDSDLSRAMRLLSYDCAAAAAGQRDSLTCPTTSERRRLEKNGT</sequence>
<reference evidence="3" key="1">
    <citation type="submission" date="2016-11" db="UniProtKB">
        <authorList>
            <consortium name="WormBaseParasite"/>
        </authorList>
    </citation>
    <scope>IDENTIFICATION</scope>
</reference>
<keyword evidence="2" id="KW-1185">Reference proteome</keyword>
<organism evidence="2 3">
    <name type="scientific">Macrostomum lignano</name>
    <dbReference type="NCBI Taxonomy" id="282301"/>
    <lineage>
        <taxon>Eukaryota</taxon>
        <taxon>Metazoa</taxon>
        <taxon>Spiralia</taxon>
        <taxon>Lophotrochozoa</taxon>
        <taxon>Platyhelminthes</taxon>
        <taxon>Rhabditophora</taxon>
        <taxon>Macrostomorpha</taxon>
        <taxon>Macrostomida</taxon>
        <taxon>Macrostomidae</taxon>
        <taxon>Macrostomum</taxon>
    </lineage>
</organism>
<protein>
    <submittedName>
        <fullName evidence="3">VASt domain-containing protein</fullName>
    </submittedName>
</protein>
<feature type="region of interest" description="Disordered" evidence="1">
    <location>
        <begin position="75"/>
        <end position="127"/>
    </location>
</feature>
<accession>A0A1I8FM85</accession>
<feature type="compositionally biased region" description="Basic and acidic residues" evidence="1">
    <location>
        <begin position="298"/>
        <end position="307"/>
    </location>
</feature>
<evidence type="ECO:0000313" key="3">
    <source>
        <dbReference type="WBParaSite" id="maker-unitig_40083-snap-gene-0.2-mRNA-1"/>
    </source>
</evidence>
<name>A0A1I8FM85_9PLAT</name>
<feature type="region of interest" description="Disordered" evidence="1">
    <location>
        <begin position="387"/>
        <end position="410"/>
    </location>
</feature>
<feature type="compositionally biased region" description="Low complexity" evidence="1">
    <location>
        <begin position="322"/>
        <end position="333"/>
    </location>
</feature>
<dbReference type="Proteomes" id="UP000095280">
    <property type="component" value="Unplaced"/>
</dbReference>